<proteinExistence type="predicted"/>
<gene>
    <name evidence="1" type="ordered locus">SPAB_00144</name>
</gene>
<organism evidence="1 2">
    <name type="scientific">Salmonella paratyphi B (strain ATCC BAA-1250 / SPB7)</name>
    <dbReference type="NCBI Taxonomy" id="1016998"/>
    <lineage>
        <taxon>Bacteria</taxon>
        <taxon>Pseudomonadati</taxon>
        <taxon>Pseudomonadota</taxon>
        <taxon>Gammaproteobacteria</taxon>
        <taxon>Enterobacterales</taxon>
        <taxon>Enterobacteriaceae</taxon>
        <taxon>Salmonella</taxon>
    </lineage>
</organism>
<sequence>MSTRSFILYWTRSPAQLAKVRIRIWSTKCNGDRNQS</sequence>
<dbReference type="KEGG" id="spq:SPAB_00144"/>
<accession>A0A6C6YXI8</accession>
<dbReference type="Proteomes" id="UP000008556">
    <property type="component" value="Chromosome"/>
</dbReference>
<reference evidence="1 2" key="1">
    <citation type="submission" date="2007-11" db="EMBL/GenBank/DDBJ databases">
        <authorList>
            <consortium name="The Salmonella enterica serovar Paratyphi B Genome Sequencing Project"/>
            <person name="McClelland M."/>
            <person name="Sanderson E.K."/>
            <person name="Porwollik S."/>
            <person name="Spieth J."/>
            <person name="Clifton W.S."/>
            <person name="Fulton R."/>
            <person name="Cordes M."/>
            <person name="Wollam A."/>
            <person name="Shah N."/>
            <person name="Pepin K."/>
            <person name="Bhonagiri V."/>
            <person name="Nash W."/>
            <person name="Johnson M."/>
            <person name="Thiruvilangam P."/>
            <person name="Wilson R."/>
        </authorList>
    </citation>
    <scope>NUCLEOTIDE SEQUENCE [LARGE SCALE GENOMIC DNA]</scope>
    <source>
        <strain evidence="2">ATCC BAA-1250 / SPB7</strain>
    </source>
</reference>
<protein>
    <submittedName>
        <fullName evidence="1">Uncharacterized protein</fullName>
    </submittedName>
</protein>
<evidence type="ECO:0000313" key="1">
    <source>
        <dbReference type="EMBL" id="ABX65586.1"/>
    </source>
</evidence>
<name>A0A6C6YXI8_SALPB</name>
<dbReference type="AlphaFoldDB" id="A0A6C6YXI8"/>
<evidence type="ECO:0000313" key="2">
    <source>
        <dbReference type="Proteomes" id="UP000008556"/>
    </source>
</evidence>
<dbReference type="EMBL" id="CP000886">
    <property type="protein sequence ID" value="ABX65586.1"/>
    <property type="molecule type" value="Genomic_DNA"/>
</dbReference>